<evidence type="ECO:0000256" key="1">
    <source>
        <dbReference type="SAM" id="MobiDB-lite"/>
    </source>
</evidence>
<feature type="compositionally biased region" description="Polar residues" evidence="1">
    <location>
        <begin position="514"/>
        <end position="524"/>
    </location>
</feature>
<dbReference type="KEGG" id="mbe:MBM_00700"/>
<reference evidence="2 3" key="1">
    <citation type="journal article" date="2012" name="BMC Genomics">
        <title>Sequencing the genome of Marssonina brunnea reveals fungus-poplar co-evolution.</title>
        <authorList>
            <person name="Zhu S."/>
            <person name="Cao Y.-Z."/>
            <person name="Jiang C."/>
            <person name="Tan B.-Y."/>
            <person name="Wang Z."/>
            <person name="Feng S."/>
            <person name="Zhang L."/>
            <person name="Su X.-H."/>
            <person name="Brejova B."/>
            <person name="Vinar T."/>
            <person name="Xu M."/>
            <person name="Wang M.-X."/>
            <person name="Zhang S.-G."/>
            <person name="Huang M.-R."/>
            <person name="Wu R."/>
            <person name="Zhou Y."/>
        </authorList>
    </citation>
    <scope>NUCLEOTIDE SEQUENCE [LARGE SCALE GENOMIC DNA]</scope>
    <source>
        <strain evidence="2 3">MB_m1</strain>
    </source>
</reference>
<protein>
    <submittedName>
        <fullName evidence="2">Uncharacterized protein</fullName>
    </submittedName>
</protein>
<evidence type="ECO:0000313" key="2">
    <source>
        <dbReference type="EMBL" id="EKD21587.1"/>
    </source>
</evidence>
<dbReference type="OrthoDB" id="3532183at2759"/>
<dbReference type="InParanoid" id="K1X9A5"/>
<dbReference type="EMBL" id="JH921428">
    <property type="protein sequence ID" value="EKD21587.1"/>
    <property type="molecule type" value="Genomic_DNA"/>
</dbReference>
<dbReference type="Proteomes" id="UP000006753">
    <property type="component" value="Unassembled WGS sequence"/>
</dbReference>
<keyword evidence="3" id="KW-1185">Reference proteome</keyword>
<organism evidence="2 3">
    <name type="scientific">Marssonina brunnea f. sp. multigermtubi (strain MB_m1)</name>
    <name type="common">Marssonina leaf spot fungus</name>
    <dbReference type="NCBI Taxonomy" id="1072389"/>
    <lineage>
        <taxon>Eukaryota</taxon>
        <taxon>Fungi</taxon>
        <taxon>Dikarya</taxon>
        <taxon>Ascomycota</taxon>
        <taxon>Pezizomycotina</taxon>
        <taxon>Leotiomycetes</taxon>
        <taxon>Helotiales</taxon>
        <taxon>Drepanopezizaceae</taxon>
        <taxon>Drepanopeziza</taxon>
    </lineage>
</organism>
<gene>
    <name evidence="2" type="ORF">MBM_00700</name>
</gene>
<dbReference type="AlphaFoldDB" id="K1X9A5"/>
<proteinExistence type="predicted"/>
<accession>K1X9A5</accession>
<name>K1X9A5_MARBU</name>
<feature type="compositionally biased region" description="Pro residues" evidence="1">
    <location>
        <begin position="465"/>
        <end position="475"/>
    </location>
</feature>
<dbReference type="HOGENOM" id="CLU_438094_0_0_1"/>
<sequence length="624" mass="70701">MVEVKDLRDLLPKKIDKEIVTSYKEDLETEKAVFDEGQVQSHGFEARIDRILNARCDAKIAEISFAAGQEDKVCLYNSKITELTALDGLFRGARLLNRIIGQILNFVAEGVENEIFDFSTNAGVDFFENLYYACYHHHHKQGEVQEQKSVFKNGEHLSTRERGKIVNQSESIDIQQRSRETAKGFVKKEQNRYSGLVRYTVAIFRERDLPPTARVLEPVPTPPPADHLLRPKRSLFWTGLELAAAEKYLVSSSGSFIPNWKTDREYDQKSTRYLDVLEDFFISPDVFPDFGLSGDTWSLREFITAVNNHLYAPVPEIVLEAFVTYCHHTSQLFYIGAQSRRIAPITRKYGWVNCHEEPVGGPRRKVTYDSKKKPKGLADLEELVLQSLQIDPTKAPLYLASAMLGAINAWKKPKILGFVPKSKMDLATYQKHLRYWSAAGSFFVYRTIHDDKILIRVNNGWPVPLRGPPPAPRAPPSDSRHDRNTAAPPLPHRTRCPQPAKQAISPTPCRGRASTRTPSRNGNCTYDLIYNPTPTKQSRSRGVSWKGLETETVVPPLPEAFVARRQGHCSGKGRAFRGAFFLAWVPVLACSRGSRSVRDCAVGYNAFSWVGWTAMGRSWYRRVI</sequence>
<evidence type="ECO:0000313" key="3">
    <source>
        <dbReference type="Proteomes" id="UP000006753"/>
    </source>
</evidence>
<feature type="region of interest" description="Disordered" evidence="1">
    <location>
        <begin position="461"/>
        <end position="526"/>
    </location>
</feature>